<reference evidence="2" key="1">
    <citation type="submission" date="2020-04" db="EMBL/GenBank/DDBJ databases">
        <authorList>
            <person name="Chiriac C."/>
            <person name="Salcher M."/>
            <person name="Ghai R."/>
            <person name="Kavagutti S V."/>
        </authorList>
    </citation>
    <scope>NUCLEOTIDE SEQUENCE</scope>
</reference>
<gene>
    <name evidence="2" type="ORF">UFOVP139_35</name>
</gene>
<feature type="transmembrane region" description="Helical" evidence="1">
    <location>
        <begin position="20"/>
        <end position="42"/>
    </location>
</feature>
<sequence length="89" mass="9396">MEVPKEVVEIAEEKAAEAVLGTSVLTVLGAAIPVVGIAALGAKLVSNWVVSEDDDGAEAAFKEWEKTQSLPVSGEEAHGFVNGYRWAKK</sequence>
<keyword evidence="1" id="KW-0812">Transmembrane</keyword>
<organism evidence="2">
    <name type="scientific">uncultured Caudovirales phage</name>
    <dbReference type="NCBI Taxonomy" id="2100421"/>
    <lineage>
        <taxon>Viruses</taxon>
        <taxon>Duplodnaviria</taxon>
        <taxon>Heunggongvirae</taxon>
        <taxon>Uroviricota</taxon>
        <taxon>Caudoviricetes</taxon>
        <taxon>Peduoviridae</taxon>
        <taxon>Maltschvirus</taxon>
        <taxon>Maltschvirus maltsch</taxon>
    </lineage>
</organism>
<keyword evidence="1" id="KW-1133">Transmembrane helix</keyword>
<proteinExistence type="predicted"/>
<name>A0A6J5LH54_9CAUD</name>
<evidence type="ECO:0000256" key="1">
    <source>
        <dbReference type="SAM" id="Phobius"/>
    </source>
</evidence>
<keyword evidence="1" id="KW-0472">Membrane</keyword>
<dbReference type="EMBL" id="LR796259">
    <property type="protein sequence ID" value="CAB4132220.1"/>
    <property type="molecule type" value="Genomic_DNA"/>
</dbReference>
<protein>
    <submittedName>
        <fullName evidence="2">Uncharacterized protein</fullName>
    </submittedName>
</protein>
<evidence type="ECO:0000313" key="2">
    <source>
        <dbReference type="EMBL" id="CAB4132220.1"/>
    </source>
</evidence>
<accession>A0A6J5LH54</accession>